<sequence>MTKRIFRSILLVSIASCFVGLAFVIGILYQYFDNQLMRELENSAYYLSIAVEHEGISALDDLPEGKERITIIGTDGTVLYDTSSNPATMENHNTREEVQEARENGSGKAVRQSNTLGHKNIYYALKLSNGQILRVSSTQYNVATLLLNLIQPILWIFALIVLLATIFSFRASKKIVEPLNKLDLNNPDINEPYEEIAPLLTKISRQKRTIRSQLSKAKRQQEEFSLITNHMEEGLLVIDKQTELLSYNNSALQLLGAKETKPQGSIFILNRSEPFRQVVNKALSGERTEAVLQINDLFYRLTGNPVFHHDEIEGAVLLLIDITEKMQREQLRNEFTANISHELKTPLTSISGFAEIIQNGLVLPEDIPKFAERIFTESQRLITLVSDIIKISQLDESVLPYEKETVDLYKTAKEILDRLTPAAEKMDVRLCIEQSSATLEIVKPIFEEVIYNLCDNAIKYNNRGGSVQVIIQQTDEITSIAVKDTGIGIPVSDQQRIFERFYRVDKSHSKEIGGTGLGLSIVKHGASYLGADVKVTSTMGKGTTFTLIWTHI</sequence>
<proteinExistence type="predicted"/>
<dbReference type="Pfam" id="PF00512">
    <property type="entry name" value="HisKA"/>
    <property type="match status" value="1"/>
</dbReference>
<dbReference type="InterPro" id="IPR036890">
    <property type="entry name" value="HATPase_C_sf"/>
</dbReference>
<dbReference type="InterPro" id="IPR003661">
    <property type="entry name" value="HisK_dim/P_dom"/>
</dbReference>
<dbReference type="NCBIfam" id="TIGR00229">
    <property type="entry name" value="sensory_box"/>
    <property type="match status" value="1"/>
</dbReference>
<organism evidence="11 12">
    <name type="scientific">Clostridium facile</name>
    <dbReference type="NCBI Taxonomy" id="2763035"/>
    <lineage>
        <taxon>Bacteria</taxon>
        <taxon>Bacillati</taxon>
        <taxon>Bacillota</taxon>
        <taxon>Clostridia</taxon>
        <taxon>Eubacteriales</taxon>
        <taxon>Clostridiaceae</taxon>
        <taxon>Clostridium</taxon>
    </lineage>
</organism>
<keyword evidence="12" id="KW-1185">Reference proteome</keyword>
<keyword evidence="6" id="KW-0418">Kinase</keyword>
<dbReference type="InterPro" id="IPR005467">
    <property type="entry name" value="His_kinase_dom"/>
</dbReference>
<dbReference type="PROSITE" id="PS50109">
    <property type="entry name" value="HIS_KIN"/>
    <property type="match status" value="1"/>
</dbReference>
<dbReference type="RefSeq" id="WP_186996808.1">
    <property type="nucleotide sequence ID" value="NZ_JACOQK010000001.1"/>
</dbReference>
<keyword evidence="9" id="KW-0812">Transmembrane</keyword>
<keyword evidence="5" id="KW-0808">Transferase</keyword>
<dbReference type="CDD" id="cd00082">
    <property type="entry name" value="HisKA"/>
    <property type="match status" value="1"/>
</dbReference>
<dbReference type="GO" id="GO:0005524">
    <property type="term" value="F:ATP binding"/>
    <property type="evidence" value="ECO:0007669"/>
    <property type="project" value="UniProtKB-KW"/>
</dbReference>
<dbReference type="InterPro" id="IPR003594">
    <property type="entry name" value="HATPase_dom"/>
</dbReference>
<evidence type="ECO:0000256" key="6">
    <source>
        <dbReference type="ARBA" id="ARBA00022777"/>
    </source>
</evidence>
<comment type="caution">
    <text evidence="11">The sequence shown here is derived from an EMBL/GenBank/DDBJ whole genome shotgun (WGS) entry which is preliminary data.</text>
</comment>
<dbReference type="InterPro" id="IPR050351">
    <property type="entry name" value="BphY/WalK/GraS-like"/>
</dbReference>
<dbReference type="SUPFAM" id="SSF47384">
    <property type="entry name" value="Homodimeric domain of signal transducing histidine kinase"/>
    <property type="match status" value="1"/>
</dbReference>
<dbReference type="PANTHER" id="PTHR45453:SF1">
    <property type="entry name" value="PHOSPHATE REGULON SENSOR PROTEIN PHOR"/>
    <property type="match status" value="1"/>
</dbReference>
<feature type="transmembrane region" description="Helical" evidence="9">
    <location>
        <begin position="9"/>
        <end position="32"/>
    </location>
</feature>
<dbReference type="Gene3D" id="1.10.287.130">
    <property type="match status" value="1"/>
</dbReference>
<dbReference type="CDD" id="cd00075">
    <property type="entry name" value="HATPase"/>
    <property type="match status" value="1"/>
</dbReference>
<evidence type="ECO:0000256" key="4">
    <source>
        <dbReference type="ARBA" id="ARBA00022553"/>
    </source>
</evidence>
<evidence type="ECO:0000256" key="3">
    <source>
        <dbReference type="ARBA" id="ARBA00012438"/>
    </source>
</evidence>
<accession>A0ABR7ISM5</accession>
<keyword evidence="7" id="KW-0902">Two-component regulatory system</keyword>
<keyword evidence="4" id="KW-0597">Phosphoprotein</keyword>
<dbReference type="Pfam" id="PF02518">
    <property type="entry name" value="HATPase_c"/>
    <property type="match status" value="1"/>
</dbReference>
<dbReference type="InterPro" id="IPR004358">
    <property type="entry name" value="Sig_transdc_His_kin-like_C"/>
</dbReference>
<dbReference type="EMBL" id="JACOQK010000001">
    <property type="protein sequence ID" value="MBC5788156.1"/>
    <property type="molecule type" value="Genomic_DNA"/>
</dbReference>
<feature type="domain" description="Histidine kinase" evidence="10">
    <location>
        <begin position="338"/>
        <end position="552"/>
    </location>
</feature>
<feature type="transmembrane region" description="Helical" evidence="9">
    <location>
        <begin position="149"/>
        <end position="169"/>
    </location>
</feature>
<dbReference type="InterPro" id="IPR000014">
    <property type="entry name" value="PAS"/>
</dbReference>
<comment type="subcellular location">
    <subcellularLocation>
        <location evidence="2">Membrane</location>
    </subcellularLocation>
</comment>
<dbReference type="EC" id="2.7.13.3" evidence="3"/>
<dbReference type="Gene3D" id="3.30.565.10">
    <property type="entry name" value="Histidine kinase-like ATPase, C-terminal domain"/>
    <property type="match status" value="1"/>
</dbReference>
<evidence type="ECO:0000256" key="9">
    <source>
        <dbReference type="SAM" id="Phobius"/>
    </source>
</evidence>
<evidence type="ECO:0000256" key="8">
    <source>
        <dbReference type="ARBA" id="ARBA00023136"/>
    </source>
</evidence>
<dbReference type="InterPro" id="IPR035965">
    <property type="entry name" value="PAS-like_dom_sf"/>
</dbReference>
<dbReference type="PRINTS" id="PR00344">
    <property type="entry name" value="BCTRLSENSOR"/>
</dbReference>
<dbReference type="InterPro" id="IPR036097">
    <property type="entry name" value="HisK_dim/P_sf"/>
</dbReference>
<gene>
    <name evidence="11" type="ORF">H8Z77_09020</name>
</gene>
<dbReference type="SUPFAM" id="SSF55785">
    <property type="entry name" value="PYP-like sensor domain (PAS domain)"/>
    <property type="match status" value="1"/>
</dbReference>
<name>A0ABR7ISM5_9CLOT</name>
<comment type="catalytic activity">
    <reaction evidence="1">
        <text>ATP + protein L-histidine = ADP + protein N-phospho-L-histidine.</text>
        <dbReference type="EC" id="2.7.13.3"/>
    </reaction>
</comment>
<evidence type="ECO:0000256" key="5">
    <source>
        <dbReference type="ARBA" id="ARBA00022679"/>
    </source>
</evidence>
<evidence type="ECO:0000256" key="1">
    <source>
        <dbReference type="ARBA" id="ARBA00000085"/>
    </source>
</evidence>
<dbReference type="SMART" id="SM00387">
    <property type="entry name" value="HATPase_c"/>
    <property type="match status" value="1"/>
</dbReference>
<reference evidence="11 12" key="1">
    <citation type="submission" date="2020-08" db="EMBL/GenBank/DDBJ databases">
        <title>Genome public.</title>
        <authorList>
            <person name="Liu C."/>
            <person name="Sun Q."/>
        </authorList>
    </citation>
    <scope>NUCLEOTIDE SEQUENCE [LARGE SCALE GENOMIC DNA]</scope>
    <source>
        <strain evidence="11 12">NSJ-27</strain>
    </source>
</reference>
<dbReference type="SMART" id="SM00388">
    <property type="entry name" value="HisKA"/>
    <property type="match status" value="1"/>
</dbReference>
<evidence type="ECO:0000259" key="10">
    <source>
        <dbReference type="PROSITE" id="PS50109"/>
    </source>
</evidence>
<evidence type="ECO:0000256" key="7">
    <source>
        <dbReference type="ARBA" id="ARBA00023012"/>
    </source>
</evidence>
<keyword evidence="11" id="KW-0547">Nucleotide-binding</keyword>
<dbReference type="PANTHER" id="PTHR45453">
    <property type="entry name" value="PHOSPHATE REGULON SENSOR PROTEIN PHOR"/>
    <property type="match status" value="1"/>
</dbReference>
<evidence type="ECO:0000313" key="11">
    <source>
        <dbReference type="EMBL" id="MBC5788156.1"/>
    </source>
</evidence>
<keyword evidence="11" id="KW-0067">ATP-binding</keyword>
<dbReference type="SUPFAM" id="SSF55874">
    <property type="entry name" value="ATPase domain of HSP90 chaperone/DNA topoisomerase II/histidine kinase"/>
    <property type="match status" value="1"/>
</dbReference>
<protein>
    <recommendedName>
        <fullName evidence="3">histidine kinase</fullName>
        <ecNumber evidence="3">2.7.13.3</ecNumber>
    </recommendedName>
</protein>
<dbReference type="Gene3D" id="3.30.450.20">
    <property type="entry name" value="PAS domain"/>
    <property type="match status" value="1"/>
</dbReference>
<evidence type="ECO:0000256" key="2">
    <source>
        <dbReference type="ARBA" id="ARBA00004370"/>
    </source>
</evidence>
<keyword evidence="8 9" id="KW-0472">Membrane</keyword>
<evidence type="ECO:0000313" key="12">
    <source>
        <dbReference type="Proteomes" id="UP000649151"/>
    </source>
</evidence>
<dbReference type="Proteomes" id="UP000649151">
    <property type="component" value="Unassembled WGS sequence"/>
</dbReference>
<keyword evidence="9" id="KW-1133">Transmembrane helix</keyword>